<dbReference type="Proteomes" id="UP000093796">
    <property type="component" value="Unassembled WGS sequence"/>
</dbReference>
<evidence type="ECO:0000256" key="1">
    <source>
        <dbReference type="ARBA" id="ARBA00043967"/>
    </source>
</evidence>
<dbReference type="GO" id="GO:0016226">
    <property type="term" value="P:iron-sulfur cluster assembly"/>
    <property type="evidence" value="ECO:0007669"/>
    <property type="project" value="InterPro"/>
</dbReference>
<sequence>MNAISKDMSGPLSSFAQRLNDVEGAERQAAIGALLRTGLPDRHVEAWKYTSLRPLSAQEFQAPPAQYDAAQAKSLLDNLLSQHDAVQALPRIVFVNGRFVKDLSLLPEGVDVSFFGQNSLTSDVQASPDRDPLVALNTALVDDGAILHVAKGADAGRVLLISLGVAGDTAISFHPRHSVVLEEGAHLALLSLSAGVGPYFHNPVTEVTVGESAKLYHTTLQTEGPQAIALATTYVQVAGHGVYNSFALGLGSLLSRHEVHARLNAPHAQLHVNGAQNLAEHQVGDITSVITHAASDCISRQTVRNVLDGHARGVFQGKVLVEQVAQKTDGYQMNQALLLSENAEIDAKPELEIYADDVRCSHGATVGALDDDQLFYMRSRGVPEAQARHILIAAFLDEALSLIEDETAQEYCRAMLAIRFSAERKAA</sequence>
<dbReference type="InterPro" id="IPR011542">
    <property type="entry name" value="SUF_FeS_clus_asmbl_SufD"/>
</dbReference>
<dbReference type="PANTHER" id="PTHR43575:SF1">
    <property type="entry name" value="PROTEIN ABCI7, CHLOROPLASTIC"/>
    <property type="match status" value="1"/>
</dbReference>
<dbReference type="InterPro" id="IPR000825">
    <property type="entry name" value="SUF_FeS_clus_asmbl_SufBD_core"/>
</dbReference>
<dbReference type="EMBL" id="LYUD01000001">
    <property type="protein sequence ID" value="OAZ76828.1"/>
    <property type="molecule type" value="Genomic_DNA"/>
</dbReference>
<proteinExistence type="inferred from homology"/>
<feature type="domain" description="SUF system FeS cluster assembly SufBD N-terminal" evidence="3">
    <location>
        <begin position="24"/>
        <end position="156"/>
    </location>
</feature>
<comment type="similarity">
    <text evidence="1">Belongs to the iron-sulfur cluster assembly SufBD family.</text>
</comment>
<gene>
    <name evidence="4" type="ORF">SRCM100623_00053</name>
</gene>
<comment type="caution">
    <text evidence="4">The sequence shown here is derived from an EMBL/GenBank/DDBJ whole genome shotgun (WGS) entry which is preliminary data.</text>
</comment>
<evidence type="ECO:0000259" key="3">
    <source>
        <dbReference type="Pfam" id="PF19295"/>
    </source>
</evidence>
<dbReference type="eggNOG" id="COG0719">
    <property type="taxonomic scope" value="Bacteria"/>
</dbReference>
<dbReference type="OrthoDB" id="9768262at2"/>
<dbReference type="InterPro" id="IPR045595">
    <property type="entry name" value="SufBD_N"/>
</dbReference>
<dbReference type="InterPro" id="IPR037284">
    <property type="entry name" value="SUF_FeS_clus_asmbl_SufBD_sf"/>
</dbReference>
<dbReference type="InterPro" id="IPR055346">
    <property type="entry name" value="Fe-S_cluster_assembly_SufBD"/>
</dbReference>
<organism evidence="4 5">
    <name type="scientific">Acetobacter pasteurianus</name>
    <name type="common">Acetobacter turbidans</name>
    <dbReference type="NCBI Taxonomy" id="438"/>
    <lineage>
        <taxon>Bacteria</taxon>
        <taxon>Pseudomonadati</taxon>
        <taxon>Pseudomonadota</taxon>
        <taxon>Alphaproteobacteria</taxon>
        <taxon>Acetobacterales</taxon>
        <taxon>Acetobacteraceae</taxon>
        <taxon>Acetobacter</taxon>
    </lineage>
</organism>
<evidence type="ECO:0000259" key="2">
    <source>
        <dbReference type="Pfam" id="PF01458"/>
    </source>
</evidence>
<dbReference type="Pfam" id="PF01458">
    <property type="entry name" value="SUFBD_core"/>
    <property type="match status" value="1"/>
</dbReference>
<feature type="domain" description="SUF system FeS cluster assembly SufBD core" evidence="2">
    <location>
        <begin position="172"/>
        <end position="395"/>
    </location>
</feature>
<evidence type="ECO:0000313" key="4">
    <source>
        <dbReference type="EMBL" id="OAZ76828.1"/>
    </source>
</evidence>
<evidence type="ECO:0000313" key="5">
    <source>
        <dbReference type="Proteomes" id="UP000093796"/>
    </source>
</evidence>
<dbReference type="Pfam" id="PF19295">
    <property type="entry name" value="SufBD_N"/>
    <property type="match status" value="1"/>
</dbReference>
<dbReference type="NCBIfam" id="TIGR01981">
    <property type="entry name" value="sufD"/>
    <property type="match status" value="1"/>
</dbReference>
<dbReference type="PANTHER" id="PTHR43575">
    <property type="entry name" value="PROTEIN ABCI7, CHLOROPLASTIC"/>
    <property type="match status" value="1"/>
</dbReference>
<reference evidence="4 5" key="1">
    <citation type="submission" date="2016-05" db="EMBL/GenBank/DDBJ databases">
        <title>Genome sequencing of Acetobacter pasteurianus strain SRCM100623.</title>
        <authorList>
            <person name="Song Y.R."/>
        </authorList>
    </citation>
    <scope>NUCLEOTIDE SEQUENCE [LARGE SCALE GENOMIC DNA]</scope>
    <source>
        <strain evidence="4 5">SRCM100623</strain>
    </source>
</reference>
<accession>A0A1A0DNK2</accession>
<name>A0A1A0DNK2_ACEPA</name>
<dbReference type="PATRIC" id="fig|438.15.peg.51"/>
<dbReference type="SUPFAM" id="SSF101960">
    <property type="entry name" value="Stabilizer of iron transporter SufD"/>
    <property type="match status" value="1"/>
</dbReference>
<protein>
    <submittedName>
        <fullName evidence="4">UPF0051 protein</fullName>
    </submittedName>
</protein>
<dbReference type="AlphaFoldDB" id="A0A1A0DNK2"/>